<sequence length="64" mass="6847">CCGDSMHTLIPLTSYLLKGRMESAKLSEQTNGQYKVQSSSFGGVSLKETTSGSSFCNLPRAEAL</sequence>
<dbReference type="EMBL" id="NIRI02000042">
    <property type="protein sequence ID" value="KAG5451106.1"/>
    <property type="molecule type" value="Genomic_DNA"/>
</dbReference>
<reference evidence="1 2" key="1">
    <citation type="journal article" date="2018" name="Biotechnol. Adv.">
        <title>Improved genomic resources and new bioinformatic workflow for the carcinogenic parasite Clonorchis sinensis: Biotechnological implications.</title>
        <authorList>
            <person name="Wang D."/>
            <person name="Korhonen P.K."/>
            <person name="Gasser R.B."/>
            <person name="Young N.D."/>
        </authorList>
    </citation>
    <scope>NUCLEOTIDE SEQUENCE [LARGE SCALE GENOMIC DNA]</scope>
    <source>
        <strain evidence="1">Cs-k2</strain>
    </source>
</reference>
<protein>
    <submittedName>
        <fullName evidence="1">Uncharacterized protein</fullName>
    </submittedName>
</protein>
<dbReference type="Proteomes" id="UP000286415">
    <property type="component" value="Unassembled WGS sequence"/>
</dbReference>
<evidence type="ECO:0000313" key="1">
    <source>
        <dbReference type="EMBL" id="KAG5451106.1"/>
    </source>
</evidence>
<organism evidence="1 2">
    <name type="scientific">Clonorchis sinensis</name>
    <name type="common">Chinese liver fluke</name>
    <dbReference type="NCBI Taxonomy" id="79923"/>
    <lineage>
        <taxon>Eukaryota</taxon>
        <taxon>Metazoa</taxon>
        <taxon>Spiralia</taxon>
        <taxon>Lophotrochozoa</taxon>
        <taxon>Platyhelminthes</taxon>
        <taxon>Trematoda</taxon>
        <taxon>Digenea</taxon>
        <taxon>Opisthorchiida</taxon>
        <taxon>Opisthorchiata</taxon>
        <taxon>Opisthorchiidae</taxon>
        <taxon>Clonorchis</taxon>
    </lineage>
</organism>
<evidence type="ECO:0000313" key="2">
    <source>
        <dbReference type="Proteomes" id="UP000286415"/>
    </source>
</evidence>
<accession>A0A8T1MQE6</accession>
<gene>
    <name evidence="1" type="ORF">CSKR_201340</name>
</gene>
<name>A0A8T1MQE6_CLOSI</name>
<proteinExistence type="predicted"/>
<keyword evidence="2" id="KW-1185">Reference proteome</keyword>
<feature type="non-terminal residue" evidence="1">
    <location>
        <position position="1"/>
    </location>
</feature>
<comment type="caution">
    <text evidence="1">The sequence shown here is derived from an EMBL/GenBank/DDBJ whole genome shotgun (WGS) entry which is preliminary data.</text>
</comment>
<reference evidence="1 2" key="2">
    <citation type="journal article" date="2021" name="Genomics">
        <title>High-quality reference genome for Clonorchis sinensis.</title>
        <authorList>
            <person name="Young N.D."/>
            <person name="Stroehlein A.J."/>
            <person name="Kinkar L."/>
            <person name="Wang T."/>
            <person name="Sohn W.M."/>
            <person name="Chang B.C.H."/>
            <person name="Kaur P."/>
            <person name="Weisz D."/>
            <person name="Dudchenko O."/>
            <person name="Aiden E.L."/>
            <person name="Korhonen P.K."/>
            <person name="Gasser R.B."/>
        </authorList>
    </citation>
    <scope>NUCLEOTIDE SEQUENCE [LARGE SCALE GENOMIC DNA]</scope>
    <source>
        <strain evidence="1">Cs-k2</strain>
    </source>
</reference>
<dbReference type="AlphaFoldDB" id="A0A8T1MQE6"/>